<keyword evidence="7" id="KW-0143">Chaperone</keyword>
<dbReference type="SUPFAM" id="SSF54534">
    <property type="entry name" value="FKBP-like"/>
    <property type="match status" value="1"/>
</dbReference>
<comment type="similarity">
    <text evidence="8">Belongs to the PpiD chaperone family.</text>
</comment>
<keyword evidence="5" id="KW-1133">Transmembrane helix</keyword>
<dbReference type="Gene3D" id="3.10.50.40">
    <property type="match status" value="1"/>
</dbReference>
<organism evidence="13 14">
    <name type="scientific">Neopusillimonas maritima</name>
    <dbReference type="NCBI Taxonomy" id="2026239"/>
    <lineage>
        <taxon>Bacteria</taxon>
        <taxon>Pseudomonadati</taxon>
        <taxon>Pseudomonadota</taxon>
        <taxon>Betaproteobacteria</taxon>
        <taxon>Burkholderiales</taxon>
        <taxon>Alcaligenaceae</taxon>
        <taxon>Neopusillimonas</taxon>
    </lineage>
</organism>
<dbReference type="InterPro" id="IPR027304">
    <property type="entry name" value="Trigger_fact/SurA_dom_sf"/>
</dbReference>
<evidence type="ECO:0000256" key="10">
    <source>
        <dbReference type="ARBA" id="ARBA00042775"/>
    </source>
</evidence>
<keyword evidence="3" id="KW-0997">Cell inner membrane</keyword>
<keyword evidence="4" id="KW-0812">Transmembrane</keyword>
<proteinExistence type="inferred from homology"/>
<accession>A0A3A1Z0D3</accession>
<evidence type="ECO:0000313" key="14">
    <source>
        <dbReference type="Proteomes" id="UP000266206"/>
    </source>
</evidence>
<evidence type="ECO:0000256" key="3">
    <source>
        <dbReference type="ARBA" id="ARBA00022519"/>
    </source>
</evidence>
<dbReference type="InterPro" id="IPR046357">
    <property type="entry name" value="PPIase_dom_sf"/>
</dbReference>
<dbReference type="SUPFAM" id="SSF109998">
    <property type="entry name" value="Triger factor/SurA peptide-binding domain-like"/>
    <property type="match status" value="1"/>
</dbReference>
<sequence length="657" mass="72029">MFDFIRSHQRLMQLVLLILIFPSFALVGISGYTNYVSGDEDLVQVGDATITLQDFEAAQRNQTQQLQARMGAAFDPSVLETPQVRESLLESLIDRGVIIDTAQREHFSVSDTVLRRAISAIPELQVDGRFSPERYNEVLASMGISSRDFEQSQRSELALQRVLGPIAFTANVPATVEQYLSKALTAQRTVRLEVFDAANYEADIQVDEADIQAWYENNQEQLRVPEYVKADYLLLNEAAAMAAVASPTEQQLQDYYEQNKRRYVLPPRVQLSHILIQAGADASADEKQAARKKAEEIATRVAQQPDQFADIARESSEDIGSANQGGQLGWVTRGTLPPNLEQAVFSLDKGEVSGVVEGPDGFHVFLANDVQVERGETFEQAKAKVEAEVRRQLGAEQFADMASRLRDLAYDNPQSLEPAAQALGLEIKSASGIGADRLLPARQVKGNAASAGEDATLLEDPRVRRALFSNALMAEKQNSGVIEISPDTMLVVRVNEVVPSHIQPLEDVKEVIRQALVRERAAQAAIKAGETALQAYQNQAEKAEVPEGFGSAQTISRSNPQGVNPEVLLAAFDVASDSLPAYTGVSGDSGYVVVRVESAEQGEANENLNVALQRELDMLWAQAEERAVLRELRKTVGVEMLPEAQNVVQEGLDDEDA</sequence>
<evidence type="ECO:0000256" key="2">
    <source>
        <dbReference type="ARBA" id="ARBA00022475"/>
    </source>
</evidence>
<dbReference type="OrthoDB" id="9812372at2"/>
<evidence type="ECO:0000313" key="13">
    <source>
        <dbReference type="EMBL" id="RIY41797.1"/>
    </source>
</evidence>
<evidence type="ECO:0000256" key="7">
    <source>
        <dbReference type="ARBA" id="ARBA00023186"/>
    </source>
</evidence>
<dbReference type="Pfam" id="PF13624">
    <property type="entry name" value="SurA_N_3"/>
    <property type="match status" value="1"/>
</dbReference>
<comment type="subcellular location">
    <subcellularLocation>
        <location evidence="1">Cell inner membrane</location>
        <topology evidence="1">Single-pass type II membrane protein</topology>
        <orientation evidence="1">Periplasmic side</orientation>
    </subcellularLocation>
</comment>
<evidence type="ECO:0000256" key="11">
    <source>
        <dbReference type="PROSITE-ProRule" id="PRU00278"/>
    </source>
</evidence>
<name>A0A3A1Z0D3_9BURK</name>
<evidence type="ECO:0000256" key="6">
    <source>
        <dbReference type="ARBA" id="ARBA00023136"/>
    </source>
</evidence>
<dbReference type="AlphaFoldDB" id="A0A3A1Z0D3"/>
<dbReference type="EMBL" id="NQYH01000002">
    <property type="protein sequence ID" value="RIY41797.1"/>
    <property type="molecule type" value="Genomic_DNA"/>
</dbReference>
<evidence type="ECO:0000256" key="5">
    <source>
        <dbReference type="ARBA" id="ARBA00022989"/>
    </source>
</evidence>
<dbReference type="GO" id="GO:0003755">
    <property type="term" value="F:peptidyl-prolyl cis-trans isomerase activity"/>
    <property type="evidence" value="ECO:0007669"/>
    <property type="project" value="UniProtKB-KW"/>
</dbReference>
<evidence type="ECO:0000256" key="8">
    <source>
        <dbReference type="ARBA" id="ARBA00038408"/>
    </source>
</evidence>
<evidence type="ECO:0000256" key="4">
    <source>
        <dbReference type="ARBA" id="ARBA00022692"/>
    </source>
</evidence>
<keyword evidence="11 13" id="KW-0413">Isomerase</keyword>
<gene>
    <name evidence="13" type="ORF">CJP73_04970</name>
</gene>
<dbReference type="InterPro" id="IPR000297">
    <property type="entry name" value="PPIase_PpiC"/>
</dbReference>
<feature type="domain" description="PpiC" evidence="12">
    <location>
        <begin position="266"/>
        <end position="369"/>
    </location>
</feature>
<dbReference type="InterPro" id="IPR052029">
    <property type="entry name" value="PpiD_chaperone"/>
</dbReference>
<protein>
    <recommendedName>
        <fullName evidence="9">Periplasmic chaperone PpiD</fullName>
    </recommendedName>
    <alternativeName>
        <fullName evidence="10">Periplasmic folding chaperone</fullName>
    </alternativeName>
</protein>
<dbReference type="Pfam" id="PF00639">
    <property type="entry name" value="Rotamase"/>
    <property type="match status" value="1"/>
</dbReference>
<dbReference type="Gene3D" id="1.10.4030.10">
    <property type="entry name" value="Porin chaperone SurA, peptide-binding domain"/>
    <property type="match status" value="1"/>
</dbReference>
<evidence type="ECO:0000256" key="1">
    <source>
        <dbReference type="ARBA" id="ARBA00004382"/>
    </source>
</evidence>
<evidence type="ECO:0000256" key="9">
    <source>
        <dbReference type="ARBA" id="ARBA00040743"/>
    </source>
</evidence>
<dbReference type="GO" id="GO:0005886">
    <property type="term" value="C:plasma membrane"/>
    <property type="evidence" value="ECO:0007669"/>
    <property type="project" value="UniProtKB-SubCell"/>
</dbReference>
<keyword evidence="6" id="KW-0472">Membrane</keyword>
<evidence type="ECO:0000259" key="12">
    <source>
        <dbReference type="PROSITE" id="PS50198"/>
    </source>
</evidence>
<dbReference type="PROSITE" id="PS50198">
    <property type="entry name" value="PPIC_PPIASE_2"/>
    <property type="match status" value="1"/>
</dbReference>
<dbReference type="Proteomes" id="UP000266206">
    <property type="component" value="Unassembled WGS sequence"/>
</dbReference>
<dbReference type="PANTHER" id="PTHR47529">
    <property type="entry name" value="PEPTIDYL-PROLYL CIS-TRANS ISOMERASE D"/>
    <property type="match status" value="1"/>
</dbReference>
<dbReference type="RefSeq" id="WP_119515665.1">
    <property type="nucleotide sequence ID" value="NZ_NQYH01000002.1"/>
</dbReference>
<dbReference type="PANTHER" id="PTHR47529:SF1">
    <property type="entry name" value="PERIPLASMIC CHAPERONE PPID"/>
    <property type="match status" value="1"/>
</dbReference>
<reference evidence="13 14" key="1">
    <citation type="submission" date="2017-08" db="EMBL/GenBank/DDBJ databases">
        <title>Pusillimonas indicus sp. nov., a member of the family Alcaligenaceae isolated from surface seawater.</title>
        <authorList>
            <person name="Li J."/>
        </authorList>
    </citation>
    <scope>NUCLEOTIDE SEQUENCE [LARGE SCALE GENOMIC DNA]</scope>
    <source>
        <strain evidence="13 14">L52-1-41</strain>
    </source>
</reference>
<keyword evidence="2" id="KW-1003">Cell membrane</keyword>
<comment type="caution">
    <text evidence="13">The sequence shown here is derived from an EMBL/GenBank/DDBJ whole genome shotgun (WGS) entry which is preliminary data.</text>
</comment>
<keyword evidence="11" id="KW-0697">Rotamase</keyword>